<reference evidence="3" key="2">
    <citation type="submission" date="2020-11" db="EMBL/GenBank/DDBJ databases">
        <title>Whole genome sequencing of Colletotrichum sp.</title>
        <authorList>
            <person name="Li H."/>
        </authorList>
    </citation>
    <scope>NUCLEOTIDE SEQUENCE</scope>
    <source>
        <strain evidence="3">CkLH20</strain>
    </source>
</reference>
<dbReference type="EMBL" id="JAATWM020000009">
    <property type="protein sequence ID" value="KAF9878941.1"/>
    <property type="molecule type" value="Genomic_DNA"/>
</dbReference>
<dbReference type="GeneID" id="62159634"/>
<dbReference type="RefSeq" id="XP_038748402.1">
    <property type="nucleotide sequence ID" value="XM_038886560.1"/>
</dbReference>
<feature type="signal peptide" evidence="1">
    <location>
        <begin position="1"/>
        <end position="19"/>
    </location>
</feature>
<feature type="chain" id="PRO_5040196968" description="AB hydrolase-1 domain-containing protein" evidence="1">
    <location>
        <begin position="20"/>
        <end position="384"/>
    </location>
</feature>
<feature type="domain" description="AB hydrolase-1" evidence="2">
    <location>
        <begin position="97"/>
        <end position="366"/>
    </location>
</feature>
<accession>A0A9P6LN84</accession>
<reference evidence="3" key="1">
    <citation type="submission" date="2020-03" db="EMBL/GenBank/DDBJ databases">
        <authorList>
            <person name="He L."/>
        </authorList>
    </citation>
    <scope>NUCLEOTIDE SEQUENCE</scope>
    <source>
        <strain evidence="3">CkLH20</strain>
    </source>
</reference>
<comment type="caution">
    <text evidence="3">The sequence shown here is derived from an EMBL/GenBank/DDBJ whole genome shotgun (WGS) entry which is preliminary data.</text>
</comment>
<dbReference type="OrthoDB" id="190201at2759"/>
<dbReference type="InterPro" id="IPR029058">
    <property type="entry name" value="AB_hydrolase_fold"/>
</dbReference>
<name>A0A9P6LN84_9PEZI</name>
<evidence type="ECO:0000313" key="3">
    <source>
        <dbReference type="EMBL" id="KAF9878941.1"/>
    </source>
</evidence>
<evidence type="ECO:0000313" key="4">
    <source>
        <dbReference type="Proteomes" id="UP000781932"/>
    </source>
</evidence>
<keyword evidence="1" id="KW-0732">Signal</keyword>
<sequence length="384" mass="40616">MVNLISTTLPIAFAAVASARVCQNITVEVEITARNGVFNISAPETNVDVTDFTLDLAKQGGNLTAQVLTDYANVGGTYQLASTYCEPDSGPGNTIQILTHGIGFDRSYWDFSANAYNYSYVGPVVDEYGFSTLAWDRLGIAQSSHGEPVNEIQAWLEVAALRALTDKVRDSTIPGLEDRKFAKVVHVGHSFGSGHTYALTAMYPDVSDGIILTGFAQNATFVASFILGGGLVQANLLDAFKGMNYSNGYLASGTEGAVQTNFFGPNNFDPEILTAAYEGGQPVTVGELLTVAGEAASMNAFTKPVLIITGERDIPFCGGDCLATGNPELPSIPASSAMIFQNASAFEAYIVADAGHGLTLSYSHDEVTGKMADFLYQNGLGCLI</sequence>
<dbReference type="Gene3D" id="3.40.50.1820">
    <property type="entry name" value="alpha/beta hydrolase"/>
    <property type="match status" value="1"/>
</dbReference>
<evidence type="ECO:0000259" key="2">
    <source>
        <dbReference type="Pfam" id="PF12697"/>
    </source>
</evidence>
<dbReference type="AlphaFoldDB" id="A0A9P6LN84"/>
<gene>
    <name evidence="3" type="ORF">CkaCkLH20_03841</name>
</gene>
<dbReference type="SUPFAM" id="SSF53474">
    <property type="entry name" value="alpha/beta-Hydrolases"/>
    <property type="match status" value="1"/>
</dbReference>
<dbReference type="Proteomes" id="UP000781932">
    <property type="component" value="Unassembled WGS sequence"/>
</dbReference>
<dbReference type="Pfam" id="PF12697">
    <property type="entry name" value="Abhydrolase_6"/>
    <property type="match status" value="1"/>
</dbReference>
<proteinExistence type="predicted"/>
<dbReference type="InterPro" id="IPR000073">
    <property type="entry name" value="AB_hydrolase_1"/>
</dbReference>
<organism evidence="3 4">
    <name type="scientific">Colletotrichum karsti</name>
    <dbReference type="NCBI Taxonomy" id="1095194"/>
    <lineage>
        <taxon>Eukaryota</taxon>
        <taxon>Fungi</taxon>
        <taxon>Dikarya</taxon>
        <taxon>Ascomycota</taxon>
        <taxon>Pezizomycotina</taxon>
        <taxon>Sordariomycetes</taxon>
        <taxon>Hypocreomycetidae</taxon>
        <taxon>Glomerellales</taxon>
        <taxon>Glomerellaceae</taxon>
        <taxon>Colletotrichum</taxon>
        <taxon>Colletotrichum boninense species complex</taxon>
    </lineage>
</organism>
<keyword evidence="4" id="KW-1185">Reference proteome</keyword>
<evidence type="ECO:0000256" key="1">
    <source>
        <dbReference type="SAM" id="SignalP"/>
    </source>
</evidence>
<protein>
    <recommendedName>
        <fullName evidence="2">AB hydrolase-1 domain-containing protein</fullName>
    </recommendedName>
</protein>